<name>Q07Q95_RHOP5</name>
<dbReference type="AlphaFoldDB" id="Q07Q95"/>
<dbReference type="STRING" id="316055.RPE_1945"/>
<feature type="transmembrane region" description="Helical" evidence="1">
    <location>
        <begin position="124"/>
        <end position="145"/>
    </location>
</feature>
<keyword evidence="1" id="KW-0472">Membrane</keyword>
<feature type="transmembrane region" description="Helical" evidence="1">
    <location>
        <begin position="91"/>
        <end position="112"/>
    </location>
</feature>
<dbReference type="OrthoDB" id="9816468at2"/>
<feature type="transmembrane region" description="Helical" evidence="1">
    <location>
        <begin position="20"/>
        <end position="46"/>
    </location>
</feature>
<dbReference type="eggNOG" id="COG4944">
    <property type="taxonomic scope" value="Bacteria"/>
</dbReference>
<evidence type="ECO:0000313" key="2">
    <source>
        <dbReference type="EMBL" id="ABJ05889.1"/>
    </source>
</evidence>
<evidence type="ECO:0008006" key="3">
    <source>
        <dbReference type="Google" id="ProtNLM"/>
    </source>
</evidence>
<sequence length="211" mass="21725">MKTDDFIGLLAADSAPPWRLRAVLAAAIAGGAAIAATLLFATLGLRPDINDALGSGRFLFKFVVTLALAVTAAMAVMRLGRPDATLGSKALILAIAPALLGVAVIIELTVLPETQWLPKLVGRNAIDCLLLIPLLAIGPLACLLLALRQGAPSNPGLAGAVAGLAASGIAATFYAANCADDSPLFVTTWYSIATLLVAAGGYLIGRRWLRW</sequence>
<keyword evidence="1" id="KW-1133">Transmembrane helix</keyword>
<reference evidence="2" key="1">
    <citation type="submission" date="2006-09" db="EMBL/GenBank/DDBJ databases">
        <title>Complete sequence of Rhodopseudomonas palustris BisA53.</title>
        <authorList>
            <consortium name="US DOE Joint Genome Institute"/>
            <person name="Copeland A."/>
            <person name="Lucas S."/>
            <person name="Lapidus A."/>
            <person name="Barry K."/>
            <person name="Detter J.C."/>
            <person name="Glavina del Rio T."/>
            <person name="Hammon N."/>
            <person name="Israni S."/>
            <person name="Dalin E."/>
            <person name="Tice H."/>
            <person name="Pitluck S."/>
            <person name="Chain P."/>
            <person name="Malfatti S."/>
            <person name="Shin M."/>
            <person name="Vergez L."/>
            <person name="Schmutz J."/>
            <person name="Larimer F."/>
            <person name="Land M."/>
            <person name="Hauser L."/>
            <person name="Pelletier D.A."/>
            <person name="Kyrpides N."/>
            <person name="Kim E."/>
            <person name="Harwood C.S."/>
            <person name="Oda Y."/>
            <person name="Richardson P."/>
        </authorList>
    </citation>
    <scope>NUCLEOTIDE SEQUENCE [LARGE SCALE GENOMIC DNA]</scope>
    <source>
        <strain evidence="2">BisA53</strain>
    </source>
</reference>
<feature type="transmembrane region" description="Helical" evidence="1">
    <location>
        <begin position="58"/>
        <end position="79"/>
    </location>
</feature>
<organism evidence="2">
    <name type="scientific">Rhodopseudomonas palustris (strain BisA53)</name>
    <dbReference type="NCBI Taxonomy" id="316055"/>
    <lineage>
        <taxon>Bacteria</taxon>
        <taxon>Pseudomonadati</taxon>
        <taxon>Pseudomonadota</taxon>
        <taxon>Alphaproteobacteria</taxon>
        <taxon>Hyphomicrobiales</taxon>
        <taxon>Nitrobacteraceae</taxon>
        <taxon>Rhodopseudomonas</taxon>
    </lineage>
</organism>
<gene>
    <name evidence="2" type="ordered locus">RPE_1945</name>
</gene>
<protein>
    <recommendedName>
        <fullName evidence="3">DUF1109 family protein</fullName>
    </recommendedName>
</protein>
<evidence type="ECO:0000256" key="1">
    <source>
        <dbReference type="SAM" id="Phobius"/>
    </source>
</evidence>
<dbReference type="Pfam" id="PF06532">
    <property type="entry name" value="NrsF"/>
    <property type="match status" value="1"/>
</dbReference>
<proteinExistence type="predicted"/>
<dbReference type="HOGENOM" id="CLU_097826_0_0_5"/>
<dbReference type="KEGG" id="rpe:RPE_1945"/>
<feature type="transmembrane region" description="Helical" evidence="1">
    <location>
        <begin position="157"/>
        <end position="176"/>
    </location>
</feature>
<keyword evidence="1" id="KW-0812">Transmembrane</keyword>
<dbReference type="EMBL" id="CP000463">
    <property type="protein sequence ID" value="ABJ05889.1"/>
    <property type="molecule type" value="Genomic_DNA"/>
</dbReference>
<dbReference type="InterPro" id="IPR009495">
    <property type="entry name" value="NrsF"/>
</dbReference>
<accession>Q07Q95</accession>
<feature type="transmembrane region" description="Helical" evidence="1">
    <location>
        <begin position="188"/>
        <end position="205"/>
    </location>
</feature>